<keyword evidence="1" id="KW-1133">Transmembrane helix</keyword>
<name>Q0W5M2_METAR</name>
<keyword evidence="1" id="KW-0472">Membrane</keyword>
<sequence>MPICFTVENNSGYNKVLYSKPLIVRYHMKSGWQALWIVLVLIAGTLAVSGCTYDSQITSPQGNEQLSLPQDKYVAIEEHLQVSSKLINGTYPFPPHINLSVIYSYDGIIDPGLTSRYNYYPEVNESFNVLYGTTFAKDVTYWNTMVGLRIKGVYHFPYTGESGFKLQRVDSDGTIYASYNNTSIVLKAGDKWVSPTYSEARTDSGMAFGETPYQYTAVYNTTWTVTNLGVFDKANLTKYHNNQSDTGFYMPY</sequence>
<organism evidence="2 3">
    <name type="scientific">Methanocella arvoryzae (strain DSM 22066 / NBRC 105507 / MRE50)</name>
    <dbReference type="NCBI Taxonomy" id="351160"/>
    <lineage>
        <taxon>Archaea</taxon>
        <taxon>Methanobacteriati</taxon>
        <taxon>Methanobacteriota</taxon>
        <taxon>Stenosarchaea group</taxon>
        <taxon>Methanomicrobia</taxon>
        <taxon>Methanocellales</taxon>
        <taxon>Methanocellaceae</taxon>
        <taxon>Methanocella</taxon>
    </lineage>
</organism>
<dbReference type="AlphaFoldDB" id="Q0W5M2"/>
<gene>
    <name evidence="2" type="ORF">RCIX985</name>
</gene>
<accession>Q0W5M2</accession>
<dbReference type="STRING" id="351160.RCIX985"/>
<proteinExistence type="predicted"/>
<protein>
    <submittedName>
        <fullName evidence="2">Uncharacterized protein</fullName>
    </submittedName>
</protein>
<evidence type="ECO:0000313" key="3">
    <source>
        <dbReference type="Proteomes" id="UP000000663"/>
    </source>
</evidence>
<reference evidence="2 3" key="1">
    <citation type="journal article" date="2006" name="Science">
        <title>Genome of rice cluster I archaea -- the key methane producers in the rice rhizosphere.</title>
        <authorList>
            <person name="Erkel C."/>
            <person name="Kube M."/>
            <person name="Reinhardt R."/>
            <person name="Liesack W."/>
        </authorList>
    </citation>
    <scope>NUCLEOTIDE SEQUENCE [LARGE SCALE GENOMIC DNA]</scope>
    <source>
        <strain evidence="3">DSM 22066 / NBRC 105507 / MRE50</strain>
    </source>
</reference>
<keyword evidence="1" id="KW-0812">Transmembrane</keyword>
<dbReference type="EMBL" id="AM114193">
    <property type="protein sequence ID" value="CAJ36321.1"/>
    <property type="molecule type" value="Genomic_DNA"/>
</dbReference>
<feature type="transmembrane region" description="Helical" evidence="1">
    <location>
        <begin position="34"/>
        <end position="53"/>
    </location>
</feature>
<dbReference type="KEGG" id="rci:RCIX985"/>
<dbReference type="Proteomes" id="UP000000663">
    <property type="component" value="Chromosome"/>
</dbReference>
<evidence type="ECO:0000256" key="1">
    <source>
        <dbReference type="SAM" id="Phobius"/>
    </source>
</evidence>
<dbReference type="eggNOG" id="arCOG10895">
    <property type="taxonomic scope" value="Archaea"/>
</dbReference>
<evidence type="ECO:0000313" key="2">
    <source>
        <dbReference type="EMBL" id="CAJ36321.1"/>
    </source>
</evidence>
<keyword evidence="3" id="KW-1185">Reference proteome</keyword>